<gene>
    <name evidence="10" type="primary">phoC</name>
    <name evidence="10" type="ORF">TFUB20_00788</name>
</gene>
<sequence length="259" mass="28998">MKKKTFIAVVLSIISVAVFGQEKIKDVRTNPTLYFLQIEDVARSLDLLAPPPQPGSILFLYDQAQYQWGKMQRNTPRGEQAFSDANVDGDGVPQAFSEAFGVRISKETTPEIHKLVLNMREDAGDLATRGAKEHYMRMRPFAFYQEETCNPKQQQELSTNGSYPSGHTAIGWATALVLAEINVDRQNEILKRGYEMGQSRVICGYHFQSDVDAARLVASAVVARLHANENFMVQLGKAKQEFAKLVKEGKVKKSETQVN</sequence>
<dbReference type="PIRSF" id="PIRSF000897">
    <property type="entry name" value="Acid_Ptase_ClsA"/>
    <property type="match status" value="1"/>
</dbReference>
<dbReference type="Proteomes" id="UP000182057">
    <property type="component" value="Unassembled WGS sequence"/>
</dbReference>
<dbReference type="SMART" id="SM00014">
    <property type="entry name" value="acidPPc"/>
    <property type="match status" value="1"/>
</dbReference>
<evidence type="ECO:0000256" key="4">
    <source>
        <dbReference type="ARBA" id="ARBA00012646"/>
    </source>
</evidence>
<keyword evidence="5" id="KW-0732">Signal</keyword>
<dbReference type="InterPro" id="IPR001011">
    <property type="entry name" value="Acid_Pase_classA_bac"/>
</dbReference>
<dbReference type="RefSeq" id="WP_074449575.1">
    <property type="nucleotide sequence ID" value="NZ_CAUPTG010000012.1"/>
</dbReference>
<evidence type="ECO:0000313" key="11">
    <source>
        <dbReference type="Proteomes" id="UP000182057"/>
    </source>
</evidence>
<proteinExistence type="inferred from homology"/>
<dbReference type="AlphaFoldDB" id="A0A1D3UHQ6"/>
<dbReference type="EMBL" id="FMMM01000026">
    <property type="protein sequence ID" value="SCQ19680.1"/>
    <property type="molecule type" value="Genomic_DNA"/>
</dbReference>
<evidence type="ECO:0000256" key="3">
    <source>
        <dbReference type="ARBA" id="ARBA00009017"/>
    </source>
</evidence>
<name>A0A1D3UHQ6_TANFO</name>
<dbReference type="CDD" id="cd03397">
    <property type="entry name" value="PAP2_acid_phosphatase"/>
    <property type="match status" value="1"/>
</dbReference>
<evidence type="ECO:0000256" key="1">
    <source>
        <dbReference type="ARBA" id="ARBA00000032"/>
    </source>
</evidence>
<comment type="catalytic activity">
    <reaction evidence="1 8">
        <text>a phosphate monoester + H2O = an alcohol + phosphate</text>
        <dbReference type="Rhea" id="RHEA:15017"/>
        <dbReference type="ChEBI" id="CHEBI:15377"/>
        <dbReference type="ChEBI" id="CHEBI:30879"/>
        <dbReference type="ChEBI" id="CHEBI:43474"/>
        <dbReference type="ChEBI" id="CHEBI:67140"/>
        <dbReference type="EC" id="3.1.3.2"/>
    </reaction>
</comment>
<accession>A0A1D3UHQ6</accession>
<evidence type="ECO:0000256" key="6">
    <source>
        <dbReference type="ARBA" id="ARBA00022764"/>
    </source>
</evidence>
<protein>
    <recommendedName>
        <fullName evidence="4 8">Acid phosphatase</fullName>
        <ecNumber evidence="4 8">3.1.3.2</ecNumber>
    </recommendedName>
</protein>
<dbReference type="InterPro" id="IPR036938">
    <property type="entry name" value="PAP2/HPO_sf"/>
</dbReference>
<keyword evidence="6" id="KW-0574">Periplasm</keyword>
<keyword evidence="7 8" id="KW-0378">Hydrolase</keyword>
<evidence type="ECO:0000256" key="8">
    <source>
        <dbReference type="PIRNR" id="PIRNR000897"/>
    </source>
</evidence>
<dbReference type="PROSITE" id="PS01157">
    <property type="entry name" value="ACID_PHOSPH_CL_A"/>
    <property type="match status" value="1"/>
</dbReference>
<evidence type="ECO:0000313" key="10">
    <source>
        <dbReference type="EMBL" id="SCQ19680.1"/>
    </source>
</evidence>
<dbReference type="Gene3D" id="1.20.144.10">
    <property type="entry name" value="Phosphatidic acid phosphatase type 2/haloperoxidase"/>
    <property type="match status" value="1"/>
</dbReference>
<dbReference type="GO" id="GO:0030288">
    <property type="term" value="C:outer membrane-bounded periplasmic space"/>
    <property type="evidence" value="ECO:0007669"/>
    <property type="project" value="InterPro"/>
</dbReference>
<organism evidence="10 11">
    <name type="scientific">Tannerella forsythia</name>
    <name type="common">Bacteroides forsythus</name>
    <dbReference type="NCBI Taxonomy" id="28112"/>
    <lineage>
        <taxon>Bacteria</taxon>
        <taxon>Pseudomonadati</taxon>
        <taxon>Bacteroidota</taxon>
        <taxon>Bacteroidia</taxon>
        <taxon>Bacteroidales</taxon>
        <taxon>Tannerellaceae</taxon>
        <taxon>Tannerella</taxon>
    </lineage>
</organism>
<comment type="similarity">
    <text evidence="3 8">Belongs to the class A bacterial acid phosphatase family.</text>
</comment>
<dbReference type="EC" id="3.1.3.2" evidence="4 8"/>
<comment type="subcellular location">
    <subcellularLocation>
        <location evidence="2">Periplasm</location>
    </subcellularLocation>
</comment>
<reference evidence="10 11" key="1">
    <citation type="submission" date="2016-09" db="EMBL/GenBank/DDBJ databases">
        <authorList>
            <person name="Capua I."/>
            <person name="De Benedictis P."/>
            <person name="Joannis T."/>
            <person name="Lombin L.H."/>
            <person name="Cattoli G."/>
        </authorList>
    </citation>
    <scope>NUCLEOTIDE SEQUENCE [LARGE SCALE GENOMIC DNA]</scope>
    <source>
        <strain evidence="10 11">UB20</strain>
    </source>
</reference>
<evidence type="ECO:0000256" key="2">
    <source>
        <dbReference type="ARBA" id="ARBA00004418"/>
    </source>
</evidence>
<dbReference type="SUPFAM" id="SSF48317">
    <property type="entry name" value="Acid phosphatase/Vanadium-dependent haloperoxidase"/>
    <property type="match status" value="1"/>
</dbReference>
<evidence type="ECO:0000259" key="9">
    <source>
        <dbReference type="SMART" id="SM00014"/>
    </source>
</evidence>
<dbReference type="PRINTS" id="PR00483">
    <property type="entry name" value="BACPHPHTASE"/>
</dbReference>
<dbReference type="OrthoDB" id="9805301at2"/>
<evidence type="ECO:0000256" key="5">
    <source>
        <dbReference type="ARBA" id="ARBA00022729"/>
    </source>
</evidence>
<dbReference type="GO" id="GO:0003993">
    <property type="term" value="F:acid phosphatase activity"/>
    <property type="evidence" value="ECO:0007669"/>
    <property type="project" value="UniProtKB-EC"/>
</dbReference>
<dbReference type="InterPro" id="IPR018296">
    <property type="entry name" value="Acid_Pase_classA_bac_CS"/>
</dbReference>
<evidence type="ECO:0000256" key="7">
    <source>
        <dbReference type="ARBA" id="ARBA00022801"/>
    </source>
</evidence>
<dbReference type="Pfam" id="PF01569">
    <property type="entry name" value="PAP2"/>
    <property type="match status" value="1"/>
</dbReference>
<dbReference type="InterPro" id="IPR000326">
    <property type="entry name" value="PAP2/HPO"/>
</dbReference>
<feature type="domain" description="Phosphatidic acid phosphatase type 2/haloperoxidase" evidence="9">
    <location>
        <begin position="114"/>
        <end position="226"/>
    </location>
</feature>